<evidence type="ECO:0000259" key="6">
    <source>
        <dbReference type="PROSITE" id="PS51485"/>
    </source>
</evidence>
<feature type="region of interest" description="Disordered" evidence="4">
    <location>
        <begin position="122"/>
        <end position="154"/>
    </location>
</feature>
<dbReference type="PROSITE" id="PS00196">
    <property type="entry name" value="COPPER_BLUE"/>
    <property type="match status" value="1"/>
</dbReference>
<keyword evidence="3" id="KW-0325">Glycoprotein</keyword>
<evidence type="ECO:0000256" key="5">
    <source>
        <dbReference type="SAM" id="SignalP"/>
    </source>
</evidence>
<protein>
    <submittedName>
        <fullName evidence="8">Blue copper protein</fullName>
    </submittedName>
</protein>
<name>A0A6I9SA49_ELAGV</name>
<dbReference type="GeneID" id="105058457"/>
<dbReference type="PANTHER" id="PTHR33021:SF193">
    <property type="entry name" value="OS06G0218600 PROTEIN"/>
    <property type="match status" value="1"/>
</dbReference>
<organism evidence="7 8">
    <name type="scientific">Elaeis guineensis var. tenera</name>
    <name type="common">Oil palm</name>
    <dbReference type="NCBI Taxonomy" id="51953"/>
    <lineage>
        <taxon>Eukaryota</taxon>
        <taxon>Viridiplantae</taxon>
        <taxon>Streptophyta</taxon>
        <taxon>Embryophyta</taxon>
        <taxon>Tracheophyta</taxon>
        <taxon>Spermatophyta</taxon>
        <taxon>Magnoliopsida</taxon>
        <taxon>Liliopsida</taxon>
        <taxon>Arecaceae</taxon>
        <taxon>Arecoideae</taxon>
        <taxon>Cocoseae</taxon>
        <taxon>Elaeidinae</taxon>
        <taxon>Elaeis</taxon>
    </lineage>
</organism>
<dbReference type="InterPro" id="IPR008972">
    <property type="entry name" value="Cupredoxin"/>
</dbReference>
<evidence type="ECO:0000256" key="4">
    <source>
        <dbReference type="SAM" id="MobiDB-lite"/>
    </source>
</evidence>
<dbReference type="AlphaFoldDB" id="A0A6I9SA49"/>
<feature type="signal peptide" evidence="5">
    <location>
        <begin position="1"/>
        <end position="23"/>
    </location>
</feature>
<dbReference type="PANTHER" id="PTHR33021">
    <property type="entry name" value="BLUE COPPER PROTEIN"/>
    <property type="match status" value="1"/>
</dbReference>
<evidence type="ECO:0000256" key="2">
    <source>
        <dbReference type="ARBA" id="ARBA00023008"/>
    </source>
</evidence>
<dbReference type="GO" id="GO:0005886">
    <property type="term" value="C:plasma membrane"/>
    <property type="evidence" value="ECO:0007669"/>
    <property type="project" value="TreeGrafter"/>
</dbReference>
<keyword evidence="2" id="KW-0186">Copper</keyword>
<accession>A0A6I9SA49</accession>
<dbReference type="InterPro" id="IPR003245">
    <property type="entry name" value="Phytocyanin_dom"/>
</dbReference>
<dbReference type="GO" id="GO:0046872">
    <property type="term" value="F:metal ion binding"/>
    <property type="evidence" value="ECO:0007669"/>
    <property type="project" value="UniProtKB-KW"/>
</dbReference>
<dbReference type="InterPro" id="IPR028871">
    <property type="entry name" value="BlueCu_1_BS"/>
</dbReference>
<proteinExistence type="predicted"/>
<dbReference type="Gene3D" id="2.60.40.420">
    <property type="entry name" value="Cupredoxins - blue copper proteins"/>
    <property type="match status" value="1"/>
</dbReference>
<sequence>MAGCTSITLGALILISCVTWVSATVYTVGDTSGWTSGVDYSTWTSGKTFAAGDSLVFNYASGAHTVTEVSSSDYDSCSASNAITSDSNGPTTIQLKTPGTHYYICAIPGHCSGGMKLAVAVGGSASGSPTTPSPPSTSTTPTPPTSTTTGTRYSGAGGLAPASAMAAVTGLVVLLF</sequence>
<feature type="compositionally biased region" description="Low complexity" evidence="4">
    <location>
        <begin position="122"/>
        <end position="151"/>
    </location>
</feature>
<dbReference type="Pfam" id="PF02298">
    <property type="entry name" value="Cu_bind_like"/>
    <property type="match status" value="1"/>
</dbReference>
<evidence type="ECO:0000313" key="8">
    <source>
        <dbReference type="RefSeq" id="XP_010939704.1"/>
    </source>
</evidence>
<evidence type="ECO:0000256" key="3">
    <source>
        <dbReference type="ARBA" id="ARBA00023180"/>
    </source>
</evidence>
<dbReference type="FunFam" id="2.60.40.420:FF:000003">
    <property type="entry name" value="Blue copper"/>
    <property type="match status" value="1"/>
</dbReference>
<evidence type="ECO:0000313" key="7">
    <source>
        <dbReference type="Proteomes" id="UP000504607"/>
    </source>
</evidence>
<dbReference type="PROSITE" id="PS51485">
    <property type="entry name" value="PHYTOCYANIN"/>
    <property type="match status" value="1"/>
</dbReference>
<dbReference type="Proteomes" id="UP000504607">
    <property type="component" value="Chromosome 15"/>
</dbReference>
<keyword evidence="7" id="KW-1185">Reference proteome</keyword>
<feature type="chain" id="PRO_5026921969" evidence="5">
    <location>
        <begin position="24"/>
        <end position="176"/>
    </location>
</feature>
<dbReference type="InParanoid" id="A0A6I9SA49"/>
<dbReference type="SUPFAM" id="SSF49503">
    <property type="entry name" value="Cupredoxins"/>
    <property type="match status" value="1"/>
</dbReference>
<reference evidence="8" key="1">
    <citation type="submission" date="2025-08" db="UniProtKB">
        <authorList>
            <consortium name="RefSeq"/>
        </authorList>
    </citation>
    <scope>IDENTIFICATION</scope>
</reference>
<dbReference type="GO" id="GO:0009055">
    <property type="term" value="F:electron transfer activity"/>
    <property type="evidence" value="ECO:0007669"/>
    <property type="project" value="InterPro"/>
</dbReference>
<feature type="domain" description="Phytocyanin" evidence="6">
    <location>
        <begin position="24"/>
        <end position="123"/>
    </location>
</feature>
<keyword evidence="5" id="KW-0732">Signal</keyword>
<dbReference type="KEGG" id="egu:105058457"/>
<gene>
    <name evidence="8" type="primary">LOC105058457</name>
</gene>
<dbReference type="CDD" id="cd04216">
    <property type="entry name" value="Phytocyanin"/>
    <property type="match status" value="1"/>
</dbReference>
<dbReference type="InterPro" id="IPR039391">
    <property type="entry name" value="Phytocyanin-like"/>
</dbReference>
<keyword evidence="1" id="KW-0479">Metal-binding</keyword>
<dbReference type="RefSeq" id="XP_010939704.1">
    <property type="nucleotide sequence ID" value="XM_010941402.3"/>
</dbReference>
<dbReference type="OrthoDB" id="206968at2759"/>
<evidence type="ECO:0000256" key="1">
    <source>
        <dbReference type="ARBA" id="ARBA00022723"/>
    </source>
</evidence>